<sequence>MKKKTKLKRNKFYYAKSDEPLKVKNLKEFISTLKPLSIIKNSIGDRFKVLEIQKTNQRILVLDLVGHGEFWLEKHELQYCIKKN</sequence>
<organism evidence="1">
    <name type="scientific">marine sediment metagenome</name>
    <dbReference type="NCBI Taxonomy" id="412755"/>
    <lineage>
        <taxon>unclassified sequences</taxon>
        <taxon>metagenomes</taxon>
        <taxon>ecological metagenomes</taxon>
    </lineage>
</organism>
<proteinExistence type="predicted"/>
<comment type="caution">
    <text evidence="1">The sequence shown here is derived from an EMBL/GenBank/DDBJ whole genome shotgun (WGS) entry which is preliminary data.</text>
</comment>
<gene>
    <name evidence="1" type="ORF">S01H4_22115</name>
</gene>
<accession>X1CLA0</accession>
<dbReference type="AlphaFoldDB" id="X1CLA0"/>
<dbReference type="EMBL" id="BART01010090">
    <property type="protein sequence ID" value="GAG84976.1"/>
    <property type="molecule type" value="Genomic_DNA"/>
</dbReference>
<name>X1CLA0_9ZZZZ</name>
<reference evidence="1" key="1">
    <citation type="journal article" date="2014" name="Front. Microbiol.">
        <title>High frequency of phylogenetically diverse reductive dehalogenase-homologous genes in deep subseafloor sedimentary metagenomes.</title>
        <authorList>
            <person name="Kawai M."/>
            <person name="Futagami T."/>
            <person name="Toyoda A."/>
            <person name="Takaki Y."/>
            <person name="Nishi S."/>
            <person name="Hori S."/>
            <person name="Arai W."/>
            <person name="Tsubouchi T."/>
            <person name="Morono Y."/>
            <person name="Uchiyama I."/>
            <person name="Ito T."/>
            <person name="Fujiyama A."/>
            <person name="Inagaki F."/>
            <person name="Takami H."/>
        </authorList>
    </citation>
    <scope>NUCLEOTIDE SEQUENCE</scope>
    <source>
        <strain evidence="1">Expedition CK06-06</strain>
    </source>
</reference>
<evidence type="ECO:0000313" key="1">
    <source>
        <dbReference type="EMBL" id="GAG84976.1"/>
    </source>
</evidence>
<protein>
    <submittedName>
        <fullName evidence="1">Uncharacterized protein</fullName>
    </submittedName>
</protein>